<accession>A0A6I9TAM6</accession>
<dbReference type="PANTHER" id="PTHR33710">
    <property type="entry name" value="BNAC02G09200D PROTEIN"/>
    <property type="match status" value="1"/>
</dbReference>
<dbReference type="InterPro" id="IPR036691">
    <property type="entry name" value="Endo/exonu/phosph_ase_sf"/>
</dbReference>
<proteinExistence type="predicted"/>
<reference evidence="4" key="1">
    <citation type="submission" date="2025-08" db="UniProtKB">
        <authorList>
            <consortium name="RefSeq"/>
        </authorList>
    </citation>
    <scope>IDENTIFICATION</scope>
</reference>
<dbReference type="InterPro" id="IPR000477">
    <property type="entry name" value="RT_dom"/>
</dbReference>
<dbReference type="Gene3D" id="3.60.10.10">
    <property type="entry name" value="Endonuclease/exonuclease/phosphatase"/>
    <property type="match status" value="1"/>
</dbReference>
<keyword evidence="3" id="KW-1185">Reference proteome</keyword>
<sequence>MMEHSQKQPLYEVQTTPLDSEGEDEHTPIFNRFQSLEDLETEDTLQKLESMQNITLPADTNVSERGNETINITHTFEIRSDIDGHNQEGQELDAVYFTCKFAFHFVFSNSNNKIWCFAKLGVDIQIIRDHTQFLHVKVNSGAFPEDIFCTIYAKCYRTPRRILSDELTRISHQNVPWLVGGDFNAILHPNENQGGDMRRIGSMDDFNDMMFDTGLIDAGFEGEPFTWTNNRVWRRLDRVLYSKEWTESFNTTRVLHLPRRLSDHHPLLINATNVEDKKPSSFRFQNMWLKHHTFLDTVKQSWCLPTEGYGMYKLQQKIYRIKVLLKLWNKDTSGNVFTTVEQAKQNATEAEKRFNMDPSEANLIDLKRSNAALVHALTLKSEYWKQKISEECTRIISSLPTDEEIRETVFSIGKESVASPDGFSSAFYQACWDFIAIDIFEAVKDFFHGTPMPRSFTATTIVLVPKVESPQTWNDFRPISLCNVTNKILSKLIYNKLHNTLPDLISPSQSGFVPGRLIGDNILMAQEMIHQLDLRYNKGNLVIKLDISKAYDRVNWNFRSCRRWDSLIDSSLLSSMPPKTAGLLCLSMEKRQDSSNHPKV</sequence>
<dbReference type="PANTHER" id="PTHR33710:SF62">
    <property type="entry name" value="DUF4283 DOMAIN PROTEIN"/>
    <property type="match status" value="1"/>
</dbReference>
<dbReference type="InParanoid" id="A0A6I9TAM6"/>
<dbReference type="SUPFAM" id="SSF56219">
    <property type="entry name" value="DNase I-like"/>
    <property type="match status" value="1"/>
</dbReference>
<feature type="region of interest" description="Disordered" evidence="1">
    <location>
        <begin position="1"/>
        <end position="25"/>
    </location>
</feature>
<dbReference type="PROSITE" id="PS50878">
    <property type="entry name" value="RT_POL"/>
    <property type="match status" value="1"/>
</dbReference>
<dbReference type="Proteomes" id="UP000504604">
    <property type="component" value="Linkage group LG6"/>
</dbReference>
<dbReference type="Pfam" id="PF03372">
    <property type="entry name" value="Exo_endo_phos"/>
    <property type="match status" value="1"/>
</dbReference>
<dbReference type="GeneID" id="105164454"/>
<dbReference type="RefSeq" id="XP_011081406.1">
    <property type="nucleotide sequence ID" value="XM_011083104.1"/>
</dbReference>
<gene>
    <name evidence="4" type="primary">LOC105164454</name>
</gene>
<dbReference type="InterPro" id="IPR005135">
    <property type="entry name" value="Endo/exonuclease/phosphatase"/>
</dbReference>
<dbReference type="KEGG" id="sind:105164454"/>
<dbReference type="CDD" id="cd01650">
    <property type="entry name" value="RT_nLTR_like"/>
    <property type="match status" value="1"/>
</dbReference>
<feature type="domain" description="Reverse transcriptase" evidence="2">
    <location>
        <begin position="445"/>
        <end position="600"/>
    </location>
</feature>
<dbReference type="Pfam" id="PF00078">
    <property type="entry name" value="RVT_1"/>
    <property type="match status" value="1"/>
</dbReference>
<dbReference type="OrthoDB" id="913685at2759"/>
<evidence type="ECO:0000259" key="2">
    <source>
        <dbReference type="PROSITE" id="PS50878"/>
    </source>
</evidence>
<name>A0A6I9TAM6_SESIN</name>
<protein>
    <submittedName>
        <fullName evidence="4">Uncharacterized protein LOC105164454</fullName>
    </submittedName>
</protein>
<dbReference type="AlphaFoldDB" id="A0A6I9TAM6"/>
<evidence type="ECO:0000256" key="1">
    <source>
        <dbReference type="SAM" id="MobiDB-lite"/>
    </source>
</evidence>
<organism evidence="3 4">
    <name type="scientific">Sesamum indicum</name>
    <name type="common">Oriental sesame</name>
    <name type="synonym">Sesamum orientale</name>
    <dbReference type="NCBI Taxonomy" id="4182"/>
    <lineage>
        <taxon>Eukaryota</taxon>
        <taxon>Viridiplantae</taxon>
        <taxon>Streptophyta</taxon>
        <taxon>Embryophyta</taxon>
        <taxon>Tracheophyta</taxon>
        <taxon>Spermatophyta</taxon>
        <taxon>Magnoliopsida</taxon>
        <taxon>eudicotyledons</taxon>
        <taxon>Gunneridae</taxon>
        <taxon>Pentapetalae</taxon>
        <taxon>asterids</taxon>
        <taxon>lamiids</taxon>
        <taxon>Lamiales</taxon>
        <taxon>Pedaliaceae</taxon>
        <taxon>Sesamum</taxon>
    </lineage>
</organism>
<dbReference type="GO" id="GO:0003824">
    <property type="term" value="F:catalytic activity"/>
    <property type="evidence" value="ECO:0007669"/>
    <property type="project" value="InterPro"/>
</dbReference>
<evidence type="ECO:0000313" key="3">
    <source>
        <dbReference type="Proteomes" id="UP000504604"/>
    </source>
</evidence>
<evidence type="ECO:0000313" key="4">
    <source>
        <dbReference type="RefSeq" id="XP_011081406.1"/>
    </source>
</evidence>